<dbReference type="InterPro" id="IPR007403">
    <property type="entry name" value="DUF456"/>
</dbReference>
<dbReference type="AlphaFoldDB" id="A0A4R1PUW5"/>
<keyword evidence="3" id="KW-1185">Reference proteome</keyword>
<dbReference type="RefSeq" id="WP_132082170.1">
    <property type="nucleotide sequence ID" value="NZ_DAIMLW010000173.1"/>
</dbReference>
<keyword evidence="1" id="KW-0472">Membrane</keyword>
<reference evidence="2 3" key="1">
    <citation type="submission" date="2019-03" db="EMBL/GenBank/DDBJ databases">
        <title>Genomic Encyclopedia of Type Strains, Phase IV (KMG-IV): sequencing the most valuable type-strain genomes for metagenomic binning, comparative biology and taxonomic classification.</title>
        <authorList>
            <person name="Goeker M."/>
        </authorList>
    </citation>
    <scope>NUCLEOTIDE SEQUENCE [LARGE SCALE GENOMIC DNA]</scope>
    <source>
        <strain evidence="2 3">DSM 15969</strain>
    </source>
</reference>
<keyword evidence="1" id="KW-0812">Transmembrane</keyword>
<comment type="caution">
    <text evidence="2">The sequence shown here is derived from an EMBL/GenBank/DDBJ whole genome shotgun (WGS) entry which is preliminary data.</text>
</comment>
<name>A0A4R1PUW5_9FIRM</name>
<keyword evidence="1" id="KW-1133">Transmembrane helix</keyword>
<sequence length="152" mass="16567">MKLIVAVIMLIGVVGTLIPRVPGTFIIFCGALLYGGLTGFTTFQPWLIALLFILTLTAEIGGRWLRTYLTNRYQLSRLFCVNASAGNIAGIIAADALLGPVLGIIIWEVIVGKAFIPRWSTVGRVIYFLAIAAMLRFICAVIMVALITVYVF</sequence>
<dbReference type="OrthoDB" id="1682599at2"/>
<protein>
    <recommendedName>
        <fullName evidence="4">DUF456 domain-containing protein</fullName>
    </recommendedName>
</protein>
<proteinExistence type="predicted"/>
<evidence type="ECO:0008006" key="4">
    <source>
        <dbReference type="Google" id="ProtNLM"/>
    </source>
</evidence>
<feature type="transmembrane region" description="Helical" evidence="1">
    <location>
        <begin position="79"/>
        <end position="106"/>
    </location>
</feature>
<evidence type="ECO:0000256" key="1">
    <source>
        <dbReference type="SAM" id="Phobius"/>
    </source>
</evidence>
<organism evidence="2 3">
    <name type="scientific">Anaerospora hongkongensis</name>
    <dbReference type="NCBI Taxonomy" id="244830"/>
    <lineage>
        <taxon>Bacteria</taxon>
        <taxon>Bacillati</taxon>
        <taxon>Bacillota</taxon>
        <taxon>Negativicutes</taxon>
        <taxon>Selenomonadales</taxon>
        <taxon>Sporomusaceae</taxon>
        <taxon>Anaerospora</taxon>
    </lineage>
</organism>
<feature type="transmembrane region" description="Helical" evidence="1">
    <location>
        <begin position="126"/>
        <end position="151"/>
    </location>
</feature>
<accession>A0A4R1PUW5</accession>
<feature type="transmembrane region" description="Helical" evidence="1">
    <location>
        <begin position="25"/>
        <end position="58"/>
    </location>
</feature>
<dbReference type="Pfam" id="PF04306">
    <property type="entry name" value="DUF456"/>
    <property type="match status" value="1"/>
</dbReference>
<evidence type="ECO:0000313" key="3">
    <source>
        <dbReference type="Proteomes" id="UP000295063"/>
    </source>
</evidence>
<dbReference type="EMBL" id="SLUI01000010">
    <property type="protein sequence ID" value="TCL35824.1"/>
    <property type="molecule type" value="Genomic_DNA"/>
</dbReference>
<dbReference type="Proteomes" id="UP000295063">
    <property type="component" value="Unassembled WGS sequence"/>
</dbReference>
<gene>
    <name evidence="2" type="ORF">EV210_11067</name>
</gene>
<evidence type="ECO:0000313" key="2">
    <source>
        <dbReference type="EMBL" id="TCL35824.1"/>
    </source>
</evidence>